<dbReference type="EMBL" id="LK933005">
    <property type="protein sequence ID" value="CDT19648.1"/>
    <property type="molecule type" value="Genomic_DNA"/>
</dbReference>
<protein>
    <submittedName>
        <fullName evidence="2">Uncharacterized protein</fullName>
    </submittedName>
</protein>
<evidence type="ECO:0000313" key="1">
    <source>
        <dbReference type="EMBL" id="CDS86674.1"/>
    </source>
</evidence>
<name>A0A069ASL2_CLODI</name>
<gene>
    <name evidence="2" type="ORF">BN1095_340074</name>
    <name evidence="1" type="ORF">BN1096_560266</name>
</gene>
<organism evidence="2">
    <name type="scientific">Clostridioides difficile</name>
    <name type="common">Peptoclostridium difficile</name>
    <dbReference type="NCBI Taxonomy" id="1496"/>
    <lineage>
        <taxon>Bacteria</taxon>
        <taxon>Bacillati</taxon>
        <taxon>Bacillota</taxon>
        <taxon>Clostridia</taxon>
        <taxon>Peptostreptococcales</taxon>
        <taxon>Peptostreptococcaceae</taxon>
        <taxon>Clostridioides</taxon>
    </lineage>
</organism>
<sequence length="112" mass="12329">MNQTLVAKANNTNKTIDINTPGKITALFKNSLPSGTGRPFGRICNTTAINLEGIEYGNIYHISVVEKTATPTIVKNIFIRTVTKIPNFEAKNIQRGICHINSKIINIVAMIF</sequence>
<reference evidence="2" key="1">
    <citation type="submission" date="2014-07" db="EMBL/GenBank/DDBJ databases">
        <authorList>
            <person name="Monot Marc"/>
        </authorList>
    </citation>
    <scope>NUCLEOTIDE SEQUENCE</scope>
    <source>
        <strain evidence="2">7032989</strain>
    </source>
</reference>
<accession>A0A069ASL2</accession>
<evidence type="ECO:0000313" key="2">
    <source>
        <dbReference type="EMBL" id="CDT19648.1"/>
    </source>
</evidence>
<dbReference type="EMBL" id="LK932509">
    <property type="protein sequence ID" value="CDS86674.1"/>
    <property type="molecule type" value="Genomic_DNA"/>
</dbReference>
<proteinExistence type="predicted"/>
<dbReference type="AlphaFoldDB" id="A0A069ASL2"/>